<reference evidence="3" key="1">
    <citation type="submission" date="2019-03" db="EMBL/GenBank/DDBJ databases">
        <title>Snf2 controls pulcherriminic acid biosynthesis and connects pigmentation and antifungal activity of the yeast Metschnikowia pulcherrima.</title>
        <authorList>
            <person name="Gore-Lloyd D."/>
            <person name="Sumann I."/>
            <person name="Brachmann A.O."/>
            <person name="Schneeberger K."/>
            <person name="Ortiz-Merino R.A."/>
            <person name="Moreno-Beltran M."/>
            <person name="Schlaefli M."/>
            <person name="Kirner P."/>
            <person name="Santos Kron A."/>
            <person name="Wolfe K.H."/>
            <person name="Piel J."/>
            <person name="Ahrens C.H."/>
            <person name="Henk D."/>
            <person name="Freimoser F.M."/>
        </authorList>
    </citation>
    <scope>NUCLEOTIDE SEQUENCE [LARGE SCALE GENOMIC DNA]</scope>
    <source>
        <strain evidence="3">APC 1.2</strain>
    </source>
</reference>
<dbReference type="PANTHER" id="PTHR38644">
    <property type="entry name" value="EXPRESSED PROTEIN"/>
    <property type="match status" value="1"/>
</dbReference>
<dbReference type="Pfam" id="PF23868">
    <property type="entry name" value="Mmc1_C"/>
    <property type="match status" value="1"/>
</dbReference>
<dbReference type="AlphaFoldDB" id="A0A4P6XFZ8"/>
<sequence>MALTLIRPFQAQKLHYTTKYLLPIQLQACNRFKRCARRFYAQTPDGLVQESLKRYTRWYPEDTVTGANIDTYLALRRNVLRSNDVLVGIIYANEHARGSLKVLEALLADPLSAHSESWYRQIETRAKTENNIFAYSEHEGSRILPEAFSRALNFLKIASPVLDAETRPKYREALPNSESECNFLEIVEVNKNDDIEKVADVCSFYIYVTPDLSVLSLLPRHVQLKILLTIVDNQEYTPRLIETTPVSFLGDGVSSHVIKINSNVLAKGIDLFYEHDTKAASQYFESIQASNILELSKLLLWYVRTENLRDWTLSLIKSEIASNNLSEHQIREIYNDLKLNQLVKGSQQMHAEFQTEFVPETKAFFHKRLRWYMLYFKNDNVEYAVKDYFSSHFMNKSINSYNYLKGQLVARLQAQKLASYTEKDQVELNNPLQEYKADLINNRVPREIQLVVYSSIVSAFAYYQLPLSALSLVGYVWVGLDAQTAIAIAALGWMLGFNHVLKTWHNFSESWLNQLFEEVRLVISKECMEEGLWKELNSRFEGATELAQVKQQVLKDLEVASGHTEEQGRVNPKSNHSN</sequence>
<name>A0A4P6XFZ8_9ASCO</name>
<feature type="domain" description="Mmc1 C-terminal" evidence="1">
    <location>
        <begin position="340"/>
        <end position="520"/>
    </location>
</feature>
<evidence type="ECO:0000313" key="2">
    <source>
        <dbReference type="EMBL" id="QBM86257.1"/>
    </source>
</evidence>
<protein>
    <recommendedName>
        <fullName evidence="1">Mmc1 C-terminal domain-containing protein</fullName>
    </recommendedName>
</protein>
<dbReference type="PANTHER" id="PTHR38644:SF1">
    <property type="entry name" value="EXPRESSED PROTEIN"/>
    <property type="match status" value="1"/>
</dbReference>
<dbReference type="EMBL" id="CP034456">
    <property type="protein sequence ID" value="QBM86257.1"/>
    <property type="molecule type" value="Genomic_DNA"/>
</dbReference>
<dbReference type="STRING" id="2163413.A0A4P6XFZ8"/>
<accession>A0A4P6XFZ8</accession>
<evidence type="ECO:0000313" key="3">
    <source>
        <dbReference type="Proteomes" id="UP000292447"/>
    </source>
</evidence>
<keyword evidence="3" id="KW-1185">Reference proteome</keyword>
<dbReference type="InterPro" id="IPR056196">
    <property type="entry name" value="Mmc1_C"/>
</dbReference>
<gene>
    <name evidence="2" type="ORF">METSCH_A08940</name>
</gene>
<organism evidence="2 3">
    <name type="scientific">Metschnikowia aff. pulcherrima</name>
    <dbReference type="NCBI Taxonomy" id="2163413"/>
    <lineage>
        <taxon>Eukaryota</taxon>
        <taxon>Fungi</taxon>
        <taxon>Dikarya</taxon>
        <taxon>Ascomycota</taxon>
        <taxon>Saccharomycotina</taxon>
        <taxon>Pichiomycetes</taxon>
        <taxon>Metschnikowiaceae</taxon>
        <taxon>Metschnikowia</taxon>
    </lineage>
</organism>
<proteinExistence type="predicted"/>
<dbReference type="Proteomes" id="UP000292447">
    <property type="component" value="Chromosome I"/>
</dbReference>
<evidence type="ECO:0000259" key="1">
    <source>
        <dbReference type="Pfam" id="PF23868"/>
    </source>
</evidence>